<feature type="compositionally biased region" description="Basic and acidic residues" evidence="8">
    <location>
        <begin position="172"/>
        <end position="183"/>
    </location>
</feature>
<dbReference type="Pfam" id="PF09079">
    <property type="entry name" value="WHD_Cdc6"/>
    <property type="match status" value="1"/>
</dbReference>
<dbReference type="SUPFAM" id="SSF46785">
    <property type="entry name" value="Winged helix' DNA-binding domain"/>
    <property type="match status" value="1"/>
</dbReference>
<evidence type="ECO:0000256" key="4">
    <source>
        <dbReference type="ARBA" id="ARBA00022705"/>
    </source>
</evidence>
<organism evidence="10 11">
    <name type="scientific">Mya arenaria</name>
    <name type="common">Soft-shell clam</name>
    <dbReference type="NCBI Taxonomy" id="6604"/>
    <lineage>
        <taxon>Eukaryota</taxon>
        <taxon>Metazoa</taxon>
        <taxon>Spiralia</taxon>
        <taxon>Lophotrochozoa</taxon>
        <taxon>Mollusca</taxon>
        <taxon>Bivalvia</taxon>
        <taxon>Autobranchia</taxon>
        <taxon>Heteroconchia</taxon>
        <taxon>Euheterodonta</taxon>
        <taxon>Imparidentia</taxon>
        <taxon>Neoheterodontei</taxon>
        <taxon>Myida</taxon>
        <taxon>Myoidea</taxon>
        <taxon>Myidae</taxon>
        <taxon>Mya</taxon>
    </lineage>
</organism>
<feature type="region of interest" description="Disordered" evidence="8">
    <location>
        <begin position="476"/>
        <end position="495"/>
    </location>
</feature>
<feature type="compositionally biased region" description="Polar residues" evidence="8">
    <location>
        <begin position="476"/>
        <end position="488"/>
    </location>
</feature>
<comment type="subcellular location">
    <subcellularLocation>
        <location evidence="1 7">Nucleus</location>
    </subcellularLocation>
</comment>
<dbReference type="InterPro" id="IPR054425">
    <property type="entry name" value="Cdc6_ORC1-like_ATPase_lid"/>
</dbReference>
<dbReference type="InterPro" id="IPR036390">
    <property type="entry name" value="WH_DNA-bd_sf"/>
</dbReference>
<dbReference type="CDD" id="cd08768">
    <property type="entry name" value="Cdc6_C"/>
    <property type="match status" value="1"/>
</dbReference>
<accession>A0ABY7EWC6</accession>
<dbReference type="InterPro" id="IPR016314">
    <property type="entry name" value="Cdc6/18"/>
</dbReference>
<feature type="region of interest" description="Disordered" evidence="8">
    <location>
        <begin position="209"/>
        <end position="268"/>
    </location>
</feature>
<keyword evidence="4" id="KW-0235">DNA replication</keyword>
<dbReference type="Gene3D" id="3.40.50.300">
    <property type="entry name" value="P-loop containing nucleotide triphosphate hydrolases"/>
    <property type="match status" value="1"/>
</dbReference>
<dbReference type="InterPro" id="IPR015163">
    <property type="entry name" value="Cdc6_C"/>
</dbReference>
<reference evidence="10" key="1">
    <citation type="submission" date="2022-11" db="EMBL/GenBank/DDBJ databases">
        <title>Centuries of genome instability and evolution in soft-shell clam transmissible cancer (bioRxiv).</title>
        <authorList>
            <person name="Hart S.F.M."/>
            <person name="Yonemitsu M.A."/>
            <person name="Giersch R.M."/>
            <person name="Beal B.F."/>
            <person name="Arriagada G."/>
            <person name="Davis B.W."/>
            <person name="Ostrander E.A."/>
            <person name="Goff S.P."/>
            <person name="Metzger M.J."/>
        </authorList>
    </citation>
    <scope>NUCLEOTIDE SEQUENCE</scope>
    <source>
        <strain evidence="10">MELC-2E11</strain>
        <tissue evidence="10">Siphon/mantle</tissue>
    </source>
</reference>
<comment type="similarity">
    <text evidence="2 7">Belongs to the CDC6/cdc18 family.</text>
</comment>
<evidence type="ECO:0000313" key="11">
    <source>
        <dbReference type="Proteomes" id="UP001164746"/>
    </source>
</evidence>
<sequence>MKGFGRAPFTTSSPWFSVADNAIKTSANTTAGARTYLSAVVPLQSNIAARSGPATMSTAVQRKLEFPVRKSSRLQKIVPQTQDESVPKTRSTRKSARKTRKDENTPVQQSEMSPRKRHSDDENQPVFNTPSPSKKIKNQDENLSPQRRDETPVRGSLAAKLAAAKLSDEAIKKELSSPKKEQIRTPLSPIKSQMTNYPETRSPLKTLLQGRPLLSSPCKSPRKLLISSPAKSPRKLLFEPNSPHMSPRKSLCQTSSPHKSPRKSLCQPSTAYHKAKQMFHTAKPERLIGRDKETEEVRLFLKGHMSKKTGGSLYISGAPGTGKTASVHSCKTVYLNCMTLDNSSTVYGKLYTDITGKNAPTAKERLRAVERVLTTDGPSIVMVLDEIDQLDSKNQEILYTIFEWPSLKKSRLILVGIANALDLTDRLESDLVDVVAIQFCARKISAVAGDMRKALDVCRRAVEMVETDVRSQKVLQPTASGLASPSKQSPRKKVPKKISVAHINNVLSDVYGSGAAAKPQETIPLQQQLAVCSLLLLLKQGKMKEVPAGKLHETYSKVCKGRQMAAVDQSEFQSILTLMESRGIIGMKKAKETRLNKVTLKLDEKELEHTMQDKLLVSSILQEGIPKMIQLGIQTTVPALRKRYAAFFKKALQSCLLRSG</sequence>
<evidence type="ECO:0000313" key="10">
    <source>
        <dbReference type="EMBL" id="WAR11486.1"/>
    </source>
</evidence>
<name>A0ABY7EWC6_MYAAR</name>
<gene>
    <name evidence="10" type="ORF">MAR_025666</name>
</gene>
<dbReference type="CDD" id="cd00009">
    <property type="entry name" value="AAA"/>
    <property type="match status" value="1"/>
</dbReference>
<dbReference type="InterPro" id="IPR050311">
    <property type="entry name" value="ORC1/CDC6"/>
</dbReference>
<evidence type="ECO:0000256" key="3">
    <source>
        <dbReference type="ARBA" id="ARBA00022618"/>
    </source>
</evidence>
<dbReference type="PIRSF" id="PIRSF001767">
    <property type="entry name" value="Cdc6"/>
    <property type="match status" value="1"/>
</dbReference>
<proteinExistence type="inferred from homology"/>
<keyword evidence="3" id="KW-0132">Cell division</keyword>
<evidence type="ECO:0000256" key="2">
    <source>
        <dbReference type="ARBA" id="ARBA00006184"/>
    </source>
</evidence>
<dbReference type="InterPro" id="IPR036388">
    <property type="entry name" value="WH-like_DNA-bd_sf"/>
</dbReference>
<dbReference type="Proteomes" id="UP001164746">
    <property type="component" value="Chromosome 8"/>
</dbReference>
<dbReference type="PANTHER" id="PTHR10763:SF26">
    <property type="entry name" value="CELL DIVISION CONTROL PROTEIN 6 HOMOLOG"/>
    <property type="match status" value="1"/>
</dbReference>
<feature type="domain" description="Cdc6 C-terminal" evidence="9">
    <location>
        <begin position="531"/>
        <end position="611"/>
    </location>
</feature>
<keyword evidence="5 7" id="KW-0539">Nucleus</keyword>
<dbReference type="PANTHER" id="PTHR10763">
    <property type="entry name" value="CELL DIVISION CONTROL PROTEIN 6-RELATED"/>
    <property type="match status" value="1"/>
</dbReference>
<evidence type="ECO:0000256" key="5">
    <source>
        <dbReference type="ARBA" id="ARBA00023242"/>
    </source>
</evidence>
<keyword evidence="11" id="KW-1185">Reference proteome</keyword>
<dbReference type="InterPro" id="IPR027417">
    <property type="entry name" value="P-loop_NTPase"/>
</dbReference>
<dbReference type="Gene3D" id="1.10.10.10">
    <property type="entry name" value="Winged helix-like DNA-binding domain superfamily/Winged helix DNA-binding domain"/>
    <property type="match status" value="1"/>
</dbReference>
<feature type="region of interest" description="Disordered" evidence="8">
    <location>
        <begin position="70"/>
        <end position="157"/>
    </location>
</feature>
<dbReference type="SUPFAM" id="SSF52540">
    <property type="entry name" value="P-loop containing nucleoside triphosphate hydrolases"/>
    <property type="match status" value="1"/>
</dbReference>
<keyword evidence="6" id="KW-0131">Cell cycle</keyword>
<evidence type="ECO:0000256" key="1">
    <source>
        <dbReference type="ARBA" id="ARBA00004123"/>
    </source>
</evidence>
<protein>
    <recommendedName>
        <fullName evidence="7">Cell division control protein</fullName>
    </recommendedName>
</protein>
<dbReference type="InterPro" id="IPR003959">
    <property type="entry name" value="ATPase_AAA_core"/>
</dbReference>
<dbReference type="EMBL" id="CP111019">
    <property type="protein sequence ID" value="WAR11486.1"/>
    <property type="molecule type" value="Genomic_DNA"/>
</dbReference>
<evidence type="ECO:0000256" key="8">
    <source>
        <dbReference type="SAM" id="MobiDB-lite"/>
    </source>
</evidence>
<evidence type="ECO:0000256" key="6">
    <source>
        <dbReference type="ARBA" id="ARBA00023306"/>
    </source>
</evidence>
<comment type="function">
    <text evidence="7">Involved in the initiation of DNA replication. Also participates in checkpoint controls that ensure DNA replication is completed before mitosis is initiated.</text>
</comment>
<dbReference type="SMART" id="SM01074">
    <property type="entry name" value="Cdc6_C"/>
    <property type="match status" value="1"/>
</dbReference>
<feature type="region of interest" description="Disordered" evidence="8">
    <location>
        <begin position="172"/>
        <end position="197"/>
    </location>
</feature>
<dbReference type="Pfam" id="PF22606">
    <property type="entry name" value="Cdc6-ORC-like_ATPase_lid"/>
    <property type="match status" value="1"/>
</dbReference>
<evidence type="ECO:0000256" key="7">
    <source>
        <dbReference type="PIRNR" id="PIRNR001767"/>
    </source>
</evidence>
<dbReference type="Pfam" id="PF00004">
    <property type="entry name" value="AAA"/>
    <property type="match status" value="1"/>
</dbReference>
<evidence type="ECO:0000259" key="9">
    <source>
        <dbReference type="SMART" id="SM01074"/>
    </source>
</evidence>
<feature type="compositionally biased region" description="Basic residues" evidence="8">
    <location>
        <begin position="90"/>
        <end position="99"/>
    </location>
</feature>